<dbReference type="OrthoDB" id="5422535at2"/>
<dbReference type="HOGENOM" id="CLU_2221888_0_0_7"/>
<dbReference type="RefSeq" id="WP_011417991.1">
    <property type="nucleotide sequence ID" value="NC_007759.1"/>
</dbReference>
<gene>
    <name evidence="1" type="ORF">SYN_03095</name>
</gene>
<dbReference type="Proteomes" id="UP000001933">
    <property type="component" value="Chromosome"/>
</dbReference>
<dbReference type="EMBL" id="CP000252">
    <property type="protein sequence ID" value="ABC77970.1"/>
    <property type="molecule type" value="Genomic_DNA"/>
</dbReference>
<accession>Q2LV57</accession>
<sequence length="106" mass="12345">MKNSEISDWLDQKEAEGVDVSQIVLPDDLSYEEDPDETIYYKEINPCGILCKGNHPFSTVERFGHWYFSRGQDKRAGIHSSDTQWHWRLFTKDKALAVETARSHIE</sequence>
<dbReference type="KEGG" id="sat:SYN_03095"/>
<name>Q2LV57_SYNAS</name>
<keyword evidence="2" id="KW-1185">Reference proteome</keyword>
<evidence type="ECO:0000313" key="2">
    <source>
        <dbReference type="Proteomes" id="UP000001933"/>
    </source>
</evidence>
<dbReference type="eggNOG" id="ENOG50342CU">
    <property type="taxonomic scope" value="Bacteria"/>
</dbReference>
<evidence type="ECO:0000313" key="1">
    <source>
        <dbReference type="EMBL" id="ABC77970.1"/>
    </source>
</evidence>
<organism evidence="1 2">
    <name type="scientific">Syntrophus aciditrophicus (strain SB)</name>
    <dbReference type="NCBI Taxonomy" id="56780"/>
    <lineage>
        <taxon>Bacteria</taxon>
        <taxon>Pseudomonadati</taxon>
        <taxon>Thermodesulfobacteriota</taxon>
        <taxon>Syntrophia</taxon>
        <taxon>Syntrophales</taxon>
        <taxon>Syntrophaceae</taxon>
        <taxon>Syntrophus</taxon>
    </lineage>
</organism>
<reference evidence="1 2" key="1">
    <citation type="journal article" date="2007" name="Proc. Natl. Acad. Sci. U.S.A.">
        <title>The genome of Syntrophus aciditrophicus: life at the thermodynamic limit of microbial growth.</title>
        <authorList>
            <person name="McInerney M.J."/>
            <person name="Rohlin L."/>
            <person name="Mouttaki H."/>
            <person name="Kim U."/>
            <person name="Krupp R.S."/>
            <person name="Rios-Hernandez L."/>
            <person name="Sieber J."/>
            <person name="Struchtemeyer C.G."/>
            <person name="Bhattacharyya A."/>
            <person name="Campbell J.W."/>
            <person name="Gunsalus R.P."/>
        </authorList>
    </citation>
    <scope>NUCLEOTIDE SEQUENCE [LARGE SCALE GENOMIC DNA]</scope>
    <source>
        <strain evidence="1 2">SB</strain>
    </source>
</reference>
<dbReference type="AlphaFoldDB" id="Q2LV57"/>
<dbReference type="InParanoid" id="Q2LV57"/>
<protein>
    <submittedName>
        <fullName evidence="1">Hypothetical cytosolic protein</fullName>
    </submittedName>
</protein>
<proteinExistence type="predicted"/>